<dbReference type="GO" id="GO:0004519">
    <property type="term" value="F:endonuclease activity"/>
    <property type="evidence" value="ECO:0007669"/>
    <property type="project" value="TreeGrafter"/>
</dbReference>
<dbReference type="AlphaFoldDB" id="A0A1C7MB58"/>
<dbReference type="InterPro" id="IPR002625">
    <property type="entry name" value="Smr_dom"/>
</dbReference>
<dbReference type="PANTHER" id="PTHR46535:SF1">
    <property type="entry name" value="NEDD4-BINDING PROTEIN 2"/>
    <property type="match status" value="1"/>
</dbReference>
<dbReference type="SUPFAM" id="SSF160443">
    <property type="entry name" value="SMR domain-like"/>
    <property type="match status" value="1"/>
</dbReference>
<dbReference type="PANTHER" id="PTHR46535">
    <property type="entry name" value="NEDD4-BINDING PROTEIN 2"/>
    <property type="match status" value="1"/>
</dbReference>
<proteinExistence type="predicted"/>
<feature type="domain" description="Smr" evidence="1">
    <location>
        <begin position="154"/>
        <end position="201"/>
    </location>
</feature>
<dbReference type="Gene3D" id="3.30.1370.110">
    <property type="match status" value="1"/>
</dbReference>
<dbReference type="Pfam" id="PF01713">
    <property type="entry name" value="Smr"/>
    <property type="match status" value="1"/>
</dbReference>
<evidence type="ECO:0000313" key="2">
    <source>
        <dbReference type="EMBL" id="OBZ74153.1"/>
    </source>
</evidence>
<name>A0A1C7MB58_GRIFR</name>
<accession>A0A1C7MB58</accession>
<sequence>MHYEASSGPAIHPTTTAPFTLASTVSPITHPFPTNAWKTVPSKPTPKGPHPLADYIPAYNSAPGTRKIRGTGMCQANAGREMLAWELMERRRAALRQAGRAWKRGHAKNRGGDVAFYFAEKARELQAQARQEQMIAARERVQATRRVSANTVMVDLHGLVVAEAIQVVKDVLQEDGASSDKPLNIITGKGTHSVGGVGVLALQSRVPSKKTGGW</sequence>
<dbReference type="InterPro" id="IPR052772">
    <property type="entry name" value="Endo/PolyKinase_Domain-Protein"/>
</dbReference>
<keyword evidence="3" id="KW-1185">Reference proteome</keyword>
<reference evidence="2 3" key="1">
    <citation type="submission" date="2016-03" db="EMBL/GenBank/DDBJ databases">
        <title>Whole genome sequencing of Grifola frondosa 9006-11.</title>
        <authorList>
            <person name="Min B."/>
            <person name="Park H."/>
            <person name="Kim J.-G."/>
            <person name="Cho H."/>
            <person name="Oh Y.-L."/>
            <person name="Kong W.-S."/>
            <person name="Choi I.-G."/>
        </authorList>
    </citation>
    <scope>NUCLEOTIDE SEQUENCE [LARGE SCALE GENOMIC DNA]</scope>
    <source>
        <strain evidence="2 3">9006-11</strain>
    </source>
</reference>
<dbReference type="STRING" id="5627.A0A1C7MB58"/>
<dbReference type="InterPro" id="IPR036063">
    <property type="entry name" value="Smr_dom_sf"/>
</dbReference>
<organism evidence="2 3">
    <name type="scientific">Grifola frondosa</name>
    <name type="common">Maitake</name>
    <name type="synonym">Polyporus frondosus</name>
    <dbReference type="NCBI Taxonomy" id="5627"/>
    <lineage>
        <taxon>Eukaryota</taxon>
        <taxon>Fungi</taxon>
        <taxon>Dikarya</taxon>
        <taxon>Basidiomycota</taxon>
        <taxon>Agaricomycotina</taxon>
        <taxon>Agaricomycetes</taxon>
        <taxon>Polyporales</taxon>
        <taxon>Grifolaceae</taxon>
        <taxon>Grifola</taxon>
    </lineage>
</organism>
<dbReference type="EMBL" id="LUGG01000006">
    <property type="protein sequence ID" value="OBZ74153.1"/>
    <property type="molecule type" value="Genomic_DNA"/>
</dbReference>
<dbReference type="OrthoDB" id="4080456at2759"/>
<protein>
    <recommendedName>
        <fullName evidence="1">Smr domain-containing protein</fullName>
    </recommendedName>
</protein>
<evidence type="ECO:0000259" key="1">
    <source>
        <dbReference type="PROSITE" id="PS50828"/>
    </source>
</evidence>
<evidence type="ECO:0000313" key="3">
    <source>
        <dbReference type="Proteomes" id="UP000092993"/>
    </source>
</evidence>
<dbReference type="PROSITE" id="PS50828">
    <property type="entry name" value="SMR"/>
    <property type="match status" value="1"/>
</dbReference>
<dbReference type="GO" id="GO:0005634">
    <property type="term" value="C:nucleus"/>
    <property type="evidence" value="ECO:0007669"/>
    <property type="project" value="TreeGrafter"/>
</dbReference>
<gene>
    <name evidence="2" type="ORF">A0H81_05925</name>
</gene>
<comment type="caution">
    <text evidence="2">The sequence shown here is derived from an EMBL/GenBank/DDBJ whole genome shotgun (WGS) entry which is preliminary data.</text>
</comment>
<dbReference type="Proteomes" id="UP000092993">
    <property type="component" value="Unassembled WGS sequence"/>
</dbReference>